<evidence type="ECO:0000313" key="2">
    <source>
        <dbReference type="Proteomes" id="UP000053825"/>
    </source>
</evidence>
<protein>
    <submittedName>
        <fullName evidence="1">Uncharacterized protein</fullName>
    </submittedName>
</protein>
<evidence type="ECO:0000313" key="1">
    <source>
        <dbReference type="EMBL" id="KOC64339.1"/>
    </source>
</evidence>
<sequence>MTGDSMPGNLLRRGTARFCQDQTGDFHSPMFHLVITFYQETVRFAMERVSIDIIREHTVPGYNYGIHWTDGRRTFGFKKKRKSARACKG</sequence>
<gene>
    <name evidence="1" type="ORF">WH47_01507</name>
</gene>
<dbReference type="Proteomes" id="UP000053825">
    <property type="component" value="Unassembled WGS sequence"/>
</dbReference>
<proteinExistence type="predicted"/>
<organism evidence="1 2">
    <name type="scientific">Habropoda laboriosa</name>
    <dbReference type="NCBI Taxonomy" id="597456"/>
    <lineage>
        <taxon>Eukaryota</taxon>
        <taxon>Metazoa</taxon>
        <taxon>Ecdysozoa</taxon>
        <taxon>Arthropoda</taxon>
        <taxon>Hexapoda</taxon>
        <taxon>Insecta</taxon>
        <taxon>Pterygota</taxon>
        <taxon>Neoptera</taxon>
        <taxon>Endopterygota</taxon>
        <taxon>Hymenoptera</taxon>
        <taxon>Apocrita</taxon>
        <taxon>Aculeata</taxon>
        <taxon>Apoidea</taxon>
        <taxon>Anthophila</taxon>
        <taxon>Apidae</taxon>
        <taxon>Habropoda</taxon>
    </lineage>
</organism>
<name>A0A0L7R0G9_9HYME</name>
<accession>A0A0L7R0G9</accession>
<reference evidence="1 2" key="1">
    <citation type="submission" date="2015-07" db="EMBL/GenBank/DDBJ databases">
        <title>The genome of Habropoda laboriosa.</title>
        <authorList>
            <person name="Pan H."/>
            <person name="Kapheim K."/>
        </authorList>
    </citation>
    <scope>NUCLEOTIDE SEQUENCE [LARGE SCALE GENOMIC DNA]</scope>
    <source>
        <strain evidence="1">0110345459</strain>
    </source>
</reference>
<keyword evidence="2" id="KW-1185">Reference proteome</keyword>
<dbReference type="AlphaFoldDB" id="A0A0L7R0G9"/>
<dbReference type="EMBL" id="KQ414670">
    <property type="protein sequence ID" value="KOC64339.1"/>
    <property type="molecule type" value="Genomic_DNA"/>
</dbReference>